<dbReference type="CDD" id="cd02891">
    <property type="entry name" value="A2M_like"/>
    <property type="match status" value="1"/>
</dbReference>
<dbReference type="SMART" id="SM01360">
    <property type="entry name" value="A2M"/>
    <property type="match status" value="1"/>
</dbReference>
<dbReference type="Gene3D" id="2.60.40.1930">
    <property type="match status" value="1"/>
</dbReference>
<dbReference type="Pfam" id="PF01835">
    <property type="entry name" value="MG2"/>
    <property type="match status" value="1"/>
</dbReference>
<dbReference type="Pfam" id="PF17972">
    <property type="entry name" value="bMG5"/>
    <property type="match status" value="1"/>
</dbReference>
<dbReference type="Pfam" id="PF17973">
    <property type="entry name" value="bMG10"/>
    <property type="match status" value="1"/>
</dbReference>
<name>A0A6G4QWX0_9CAUL</name>
<proteinExistence type="inferred from homology"/>
<dbReference type="InterPro" id="IPR021868">
    <property type="entry name" value="Alpha_2_Macroglob_MG3"/>
</dbReference>
<dbReference type="RefSeq" id="WP_165258401.1">
    <property type="nucleotide sequence ID" value="NZ_JAAKGT010000004.1"/>
</dbReference>
<dbReference type="PIRSF" id="PIRSF038980">
    <property type="entry name" value="A2M_bac"/>
    <property type="match status" value="1"/>
</dbReference>
<dbReference type="SMART" id="SM01359">
    <property type="entry name" value="A2M_N_2"/>
    <property type="match status" value="1"/>
</dbReference>
<dbReference type="InterPro" id="IPR041462">
    <property type="entry name" value="Bact_A2M_MG6"/>
</dbReference>
<dbReference type="GO" id="GO:0004866">
    <property type="term" value="F:endopeptidase inhibitor activity"/>
    <property type="evidence" value="ECO:0007669"/>
    <property type="project" value="InterPro"/>
</dbReference>
<feature type="domain" description="Alpha-2-macroglobulin bait region" evidence="4">
    <location>
        <begin position="797"/>
        <end position="941"/>
    </location>
</feature>
<gene>
    <name evidence="6" type="ORF">G5B46_10230</name>
</gene>
<dbReference type="InterPro" id="IPR041246">
    <property type="entry name" value="Bact_MG10"/>
</dbReference>
<dbReference type="SUPFAM" id="SSF48239">
    <property type="entry name" value="Terpenoid cyclases/Protein prenyltransferases"/>
    <property type="match status" value="1"/>
</dbReference>
<comment type="caution">
    <text evidence="6">The sequence shown here is derived from an EMBL/GenBank/DDBJ whole genome shotgun (WGS) entry which is preliminary data.</text>
</comment>
<dbReference type="InterPro" id="IPR011625">
    <property type="entry name" value="A2M_N_BRD"/>
</dbReference>
<dbReference type="PANTHER" id="PTHR40094">
    <property type="entry name" value="ALPHA-2-MACROGLOBULIN HOMOLOG"/>
    <property type="match status" value="1"/>
</dbReference>
<dbReference type="Pfam" id="PF00207">
    <property type="entry name" value="A2M"/>
    <property type="match status" value="1"/>
</dbReference>
<dbReference type="InterPro" id="IPR041203">
    <property type="entry name" value="Bact_A2M_MG5"/>
</dbReference>
<evidence type="ECO:0000313" key="6">
    <source>
        <dbReference type="EMBL" id="NGM49983.1"/>
    </source>
</evidence>
<dbReference type="Pfam" id="PF17962">
    <property type="entry name" value="bMG6"/>
    <property type="match status" value="1"/>
</dbReference>
<dbReference type="InterPro" id="IPR026284">
    <property type="entry name" value="A2MG_proteobact"/>
</dbReference>
<sequence length="1677" mass="178805">MSTDETPQGDGAAKTSVWTRIKSQLKTPAVAIAAGALVVGFGGGFVAAKTADLGWFGGGAGKASASGGVVKGEAWSLFGKPRDANARRRGVPKPEGFAVWRTRIDSSGGEAMACIQMSRDLDPSKAYADFVMVSPDLGRTPAVRVKGDELCIGGVGFTDRRITLLKGLPAKGGDTLAANADVDFTFGEKPPYVGFAGDGVILPREESDGVAIETMNVQKLAVEVWRVSDRNLVRKSISAPDPTGEGDWAGDYGEDSAGDEGRRIWKGEVSVDGAAGAKATTVFPLGAVLKEMKPGAYLIKARDASGGRDPDGEGDTPPAQARRWIVFTDMALIAYDGSEALDVVVRSLKTAKTVSGVRVALVARDGEPLAEVKSDADGRVRFPRPLLKGEGGERAKMVMAYGVEGDLSVLDLDRSPVDLSKQGVGGRTESEGGRAVGSDIDGWLYADRGIYRPGETVHLTAMIRDRMAKAVNDRKGYILVKRPSGVEFKRWWFGQANAGAVPIDIALPRSAPRGRWTAELHIEGIEASTGSLSFSVEDFAPQRLAVTATGQESTPIRIGETRQIAVNARFLYGAPGSGLQTQAEARLRRDTDPFPQYKGFEWGDAKEPFDEKLIELGTTVTDGEGRAVLNLGTSDVGDTGQPLVAAVTASVFEPGGRPVREGLELKVRGKPIYYGVKVEQGDGSGRDDPPVSLEVIAVDAAGKKISTTASYTLISENWNYDWFQQDGRWQWRRTSRDAVVAKGALNMSAGASARINRRLGWGDYRLVIEGPEGTKTVARFSSGWGSPAKDAEAPDFVRVSAGTRAYAQGDTVEITLKAPYAGQAQVAVATDRLIDFKTLSVGENGATVKLKTSAAWGGGAYVMVTVIQPRDPVASPKPKRALGLVYVPLEPKGRKLTVDIGTPPKLDSKAPVEIPLKVQGLGFGQKARVTVAAVDEGVLRLTRQESPDPMKWYFGKRALTLDYRDDYGRLLDPNMGAPANVNFGGDELGGEGLTVTPIKTVALWSGVIETGLDGKATIKLPAADFNGELRIMAVAWTDNAVGSGSKAMTVRQPVVADLNLPRFLSPGDKPTATLELHNVEGKPGAYTAEANASGGLKVAFKKVITLILGQRVAEKIPFLAPDVTGIGKIGFKVSGPGFSTAKDYPIQTRLGWGDVVRTTTELQAPGATYTPNYQLLSGLAAGDVTLQVSYSPFKGFDPSAIAVALQRYPYGCTEQVVSAAYPLLYAQSVSTDPKLKRTPAALAGAVGRLLDRQTLDGAFGLWRVGDGEADPWLGAYATDFLLEAKAQGVAVPDEALDKALNAMRQVSRPDGWASVSYRMEYPSWWGRNEDESRKATQRMRRRASAYALYVLAKAGRGDLARLRWWHDVQMKDEDQPIAKAQVAAGLALMGDQARARSAMRQAVNSLNWRDEYDWYQSPLRDVAAVTALAVQAGQADVAARLQGRLENVVKDPDALNTQEQAQLLYAAHQLMKAAGPINIDAQNVVALPAAGGAPRWAVGKLADARFTNKGKGALWRTVSVRGTPIVAPAAESNGLSVSKRLFTMSGGAVDPSAIRQGERVIVLIQGRSMQARSTALVVDDALPAGFEIEAPLGADDAQNGPFRFLGELSTPDAQESRDDRYIAALDLEGNKPFAMAYIARAVTPGEFFLPGAVAKDMYRPSIAARSDAGRTIIAAGQ</sequence>
<evidence type="ECO:0000256" key="3">
    <source>
        <dbReference type="SAM" id="MobiDB-lite"/>
    </source>
</evidence>
<keyword evidence="2" id="KW-0732">Signal</keyword>
<dbReference type="Pfam" id="PF07703">
    <property type="entry name" value="A2M_BRD"/>
    <property type="match status" value="1"/>
</dbReference>
<dbReference type="InterPro" id="IPR051802">
    <property type="entry name" value="YfhM-like"/>
</dbReference>
<comment type="similarity">
    <text evidence="1">Belongs to the protease inhibitor I39 (alpha-2-macroglobulin) family. Bacterial alpha-2-macroglobulin subfamily.</text>
</comment>
<dbReference type="Pfam" id="PF21142">
    <property type="entry name" value="A2M_bMG2"/>
    <property type="match status" value="1"/>
</dbReference>
<evidence type="ECO:0000256" key="1">
    <source>
        <dbReference type="ARBA" id="ARBA00010556"/>
    </source>
</evidence>
<accession>A0A6G4QWX0</accession>
<dbReference type="InterPro" id="IPR049120">
    <property type="entry name" value="A2M_bMG2"/>
</dbReference>
<protein>
    <submittedName>
        <fullName evidence="6">Alpha-2-macroglobulin family protein</fullName>
    </submittedName>
</protein>
<dbReference type="InterPro" id="IPR002890">
    <property type="entry name" value="MG2"/>
</dbReference>
<dbReference type="Gene3D" id="1.50.10.20">
    <property type="match status" value="1"/>
</dbReference>
<organism evidence="6">
    <name type="scientific">Caulobacter sp. 602-2</name>
    <dbReference type="NCBI Taxonomy" id="2710887"/>
    <lineage>
        <taxon>Bacteria</taxon>
        <taxon>Pseudomonadati</taxon>
        <taxon>Pseudomonadota</taxon>
        <taxon>Alphaproteobacteria</taxon>
        <taxon>Caulobacterales</taxon>
        <taxon>Caulobacteraceae</taxon>
        <taxon>Caulobacter</taxon>
    </lineage>
</organism>
<dbReference type="PANTHER" id="PTHR40094:SF1">
    <property type="entry name" value="UBIQUITIN DOMAIN-CONTAINING PROTEIN"/>
    <property type="match status" value="1"/>
</dbReference>
<evidence type="ECO:0000259" key="5">
    <source>
        <dbReference type="SMART" id="SM01360"/>
    </source>
</evidence>
<dbReference type="Pfam" id="PF11974">
    <property type="entry name" value="bMG3"/>
    <property type="match status" value="1"/>
</dbReference>
<reference evidence="6" key="1">
    <citation type="submission" date="2020-02" db="EMBL/GenBank/DDBJ databases">
        <authorList>
            <person name="Gao J."/>
            <person name="Sun J."/>
        </authorList>
    </citation>
    <scope>NUCLEOTIDE SEQUENCE</scope>
    <source>
        <strain evidence="6">602-2</strain>
    </source>
</reference>
<evidence type="ECO:0000259" key="4">
    <source>
        <dbReference type="SMART" id="SM01359"/>
    </source>
</evidence>
<feature type="region of interest" description="Disordered" evidence="3">
    <location>
        <begin position="236"/>
        <end position="259"/>
    </location>
</feature>
<evidence type="ECO:0000256" key="2">
    <source>
        <dbReference type="ARBA" id="ARBA00022729"/>
    </source>
</evidence>
<dbReference type="InterPro" id="IPR008930">
    <property type="entry name" value="Terpenoid_cyclase/PrenylTrfase"/>
</dbReference>
<dbReference type="InterPro" id="IPR001599">
    <property type="entry name" value="Macroglobln_a2"/>
</dbReference>
<dbReference type="EMBL" id="JAAKGT010000004">
    <property type="protein sequence ID" value="NGM49983.1"/>
    <property type="molecule type" value="Genomic_DNA"/>
</dbReference>
<feature type="domain" description="Alpha-2-macroglobulin" evidence="5">
    <location>
        <begin position="1001"/>
        <end position="1090"/>
    </location>
</feature>